<dbReference type="RefSeq" id="WP_109518784.1">
    <property type="nucleotide sequence ID" value="NZ_JBHSCH010000056.1"/>
</dbReference>
<organism evidence="2 3">
    <name type="scientific">Teichococcus aestuarii</name>
    <dbReference type="NCBI Taxonomy" id="568898"/>
    <lineage>
        <taxon>Bacteria</taxon>
        <taxon>Pseudomonadati</taxon>
        <taxon>Pseudomonadota</taxon>
        <taxon>Alphaproteobacteria</taxon>
        <taxon>Acetobacterales</taxon>
        <taxon>Roseomonadaceae</taxon>
        <taxon>Roseomonas</taxon>
    </lineage>
</organism>
<dbReference type="AlphaFoldDB" id="A0A2U1UZ43"/>
<dbReference type="InterPro" id="IPR009081">
    <property type="entry name" value="PP-bd_ACP"/>
</dbReference>
<dbReference type="EMBL" id="PDOA01000021">
    <property type="protein sequence ID" value="PWC26925.1"/>
    <property type="molecule type" value="Genomic_DNA"/>
</dbReference>
<sequence>MTEAQIYDALTEVFQDVFDDDDIRLTSGTTAADVPGWDSQAHVNLVVAAEMRFGVRFRTAELESLHNVGDFVQLIASKQQGAR</sequence>
<accession>A0A2U1UZ43</accession>
<dbReference type="SUPFAM" id="SSF47336">
    <property type="entry name" value="ACP-like"/>
    <property type="match status" value="1"/>
</dbReference>
<proteinExistence type="predicted"/>
<dbReference type="Gene3D" id="1.10.1200.10">
    <property type="entry name" value="ACP-like"/>
    <property type="match status" value="1"/>
</dbReference>
<dbReference type="InterPro" id="IPR036736">
    <property type="entry name" value="ACP-like_sf"/>
</dbReference>
<dbReference type="Proteomes" id="UP000245048">
    <property type="component" value="Unassembled WGS sequence"/>
</dbReference>
<dbReference type="OrthoDB" id="9811033at2"/>
<gene>
    <name evidence="2" type="ORF">CR165_20340</name>
</gene>
<keyword evidence="3" id="KW-1185">Reference proteome</keyword>
<feature type="domain" description="Carrier" evidence="1">
    <location>
        <begin position="1"/>
        <end position="79"/>
    </location>
</feature>
<evidence type="ECO:0000313" key="2">
    <source>
        <dbReference type="EMBL" id="PWC26925.1"/>
    </source>
</evidence>
<evidence type="ECO:0000259" key="1">
    <source>
        <dbReference type="PROSITE" id="PS50075"/>
    </source>
</evidence>
<dbReference type="PROSITE" id="PS50075">
    <property type="entry name" value="CARRIER"/>
    <property type="match status" value="1"/>
</dbReference>
<evidence type="ECO:0000313" key="3">
    <source>
        <dbReference type="Proteomes" id="UP000245048"/>
    </source>
</evidence>
<name>A0A2U1UZ43_9PROT</name>
<protein>
    <submittedName>
        <fullName evidence="2">Acyl carrier protein</fullName>
    </submittedName>
</protein>
<comment type="caution">
    <text evidence="2">The sequence shown here is derived from an EMBL/GenBank/DDBJ whole genome shotgun (WGS) entry which is preliminary data.</text>
</comment>
<reference evidence="3" key="1">
    <citation type="submission" date="2017-10" db="EMBL/GenBank/DDBJ databases">
        <authorList>
            <person name="Toshchakov S.V."/>
            <person name="Goeva M.A."/>
        </authorList>
    </citation>
    <scope>NUCLEOTIDE SEQUENCE [LARGE SCALE GENOMIC DNA]</scope>
    <source>
        <strain evidence="3">JR1/69-1-13</strain>
    </source>
</reference>